<keyword evidence="1" id="KW-0175">Coiled coil</keyword>
<dbReference type="Pfam" id="PF07394">
    <property type="entry name" value="DUF1501"/>
    <property type="match status" value="1"/>
</dbReference>
<dbReference type="Proteomes" id="UP000263642">
    <property type="component" value="Unassembled WGS sequence"/>
</dbReference>
<sequence>MTDSTTQPELMSEISRRRFFDRMTDGLYGVALTSLLGQQSQVFAAEETHHAARLPEDLKPRRPHFKPRATSVIHLCMQGGPSQVDLFDPKPALKKYHGQTAPRQLTGNAVFETDRTGKLMQSPFAFKRHGKSGAWVSDALPHIAQEVDQMTIVRSMYNVHPNHEPAIYKMQSGQTFPGHPAFGSWITYGLGNGNQNLPAYVVLADPSNRLPVNNVDNWMSGYLSPLYQGTRMKATGSPLLNLAPDYAHAEQVSRNKQQLLKQLDRMHQKQRPGQQELEARIQNYEMAANMQLEATETLDISQETSDTLAMYGIDQKETDSFGRRCLLARRLVEKGVRFVQLYTRGQMWDNHSKIQKSLQSACGQTDLPVAGLLKDLRQRGLLDSTLVLWGGEFGRLPTAQITSSAKMNVAGRDHGPYGFSTWMAGGGVKQGLVYGNTDEVGYASVENRVSIQDWHATVLHLLGLDHERLVYERNGLGERLTHQFSTNVVHEIIA</sequence>
<gene>
    <name evidence="2" type="ORF">DIT97_28940</name>
</gene>
<dbReference type="PANTHER" id="PTHR43737">
    <property type="entry name" value="BLL7424 PROTEIN"/>
    <property type="match status" value="1"/>
</dbReference>
<evidence type="ECO:0000256" key="1">
    <source>
        <dbReference type="SAM" id="Coils"/>
    </source>
</evidence>
<dbReference type="SUPFAM" id="SSF53649">
    <property type="entry name" value="Alkaline phosphatase-like"/>
    <property type="match status" value="1"/>
</dbReference>
<dbReference type="PANTHER" id="PTHR43737:SF1">
    <property type="entry name" value="DUF1501 DOMAIN-CONTAINING PROTEIN"/>
    <property type="match status" value="1"/>
</dbReference>
<dbReference type="InterPro" id="IPR010869">
    <property type="entry name" value="DUF1501"/>
</dbReference>
<comment type="caution">
    <text evidence="2">The sequence shown here is derived from an EMBL/GenBank/DDBJ whole genome shotgun (WGS) entry which is preliminary data.</text>
</comment>
<evidence type="ECO:0000313" key="3">
    <source>
        <dbReference type="Proteomes" id="UP000263642"/>
    </source>
</evidence>
<dbReference type="AlphaFoldDB" id="A0A3D3RFI4"/>
<dbReference type="InterPro" id="IPR017850">
    <property type="entry name" value="Alkaline_phosphatase_core_sf"/>
</dbReference>
<dbReference type="EMBL" id="DQAY01000179">
    <property type="protein sequence ID" value="HCO26842.1"/>
    <property type="molecule type" value="Genomic_DNA"/>
</dbReference>
<reference evidence="2 3" key="1">
    <citation type="journal article" date="2018" name="Nat. Biotechnol.">
        <title>A standardized bacterial taxonomy based on genome phylogeny substantially revises the tree of life.</title>
        <authorList>
            <person name="Parks D.H."/>
            <person name="Chuvochina M."/>
            <person name="Waite D.W."/>
            <person name="Rinke C."/>
            <person name="Skarshewski A."/>
            <person name="Chaumeil P.A."/>
            <person name="Hugenholtz P."/>
        </authorList>
    </citation>
    <scope>NUCLEOTIDE SEQUENCE [LARGE SCALE GENOMIC DNA]</scope>
    <source>
        <strain evidence="2">UBA9375</strain>
    </source>
</reference>
<name>A0A3D3RFI4_9PLAN</name>
<evidence type="ECO:0000313" key="2">
    <source>
        <dbReference type="EMBL" id="HCO26842.1"/>
    </source>
</evidence>
<organism evidence="2 3">
    <name type="scientific">Gimesia maris</name>
    <dbReference type="NCBI Taxonomy" id="122"/>
    <lineage>
        <taxon>Bacteria</taxon>
        <taxon>Pseudomonadati</taxon>
        <taxon>Planctomycetota</taxon>
        <taxon>Planctomycetia</taxon>
        <taxon>Planctomycetales</taxon>
        <taxon>Planctomycetaceae</taxon>
        <taxon>Gimesia</taxon>
    </lineage>
</organism>
<feature type="coiled-coil region" evidence="1">
    <location>
        <begin position="249"/>
        <end position="294"/>
    </location>
</feature>
<proteinExistence type="predicted"/>
<protein>
    <submittedName>
        <fullName evidence="2">DUF1501 domain-containing protein</fullName>
    </submittedName>
</protein>
<accession>A0A3D3RFI4</accession>